<evidence type="ECO:0000313" key="9">
    <source>
        <dbReference type="Proteomes" id="UP000186878"/>
    </source>
</evidence>
<dbReference type="PANTHER" id="PTHR24422:SF19">
    <property type="entry name" value="CHEMOTAXIS PROTEIN METHYLTRANSFERASE"/>
    <property type="match status" value="1"/>
</dbReference>
<dbReference type="InterPro" id="IPR029063">
    <property type="entry name" value="SAM-dependent_MTases_sf"/>
</dbReference>
<evidence type="ECO:0000256" key="6">
    <source>
        <dbReference type="PIRSR" id="PIRSR000410-1"/>
    </source>
</evidence>
<feature type="binding site" evidence="6">
    <location>
        <position position="94"/>
    </location>
    <ligand>
        <name>S-adenosyl-L-methionine</name>
        <dbReference type="ChEBI" id="CHEBI:59789"/>
    </ligand>
</feature>
<keyword evidence="9" id="KW-1185">Reference proteome</keyword>
<dbReference type="GO" id="GO:0008983">
    <property type="term" value="F:protein-glutamate O-methyltransferase activity"/>
    <property type="evidence" value="ECO:0007669"/>
    <property type="project" value="UniProtKB-EC"/>
</dbReference>
<evidence type="ECO:0000256" key="4">
    <source>
        <dbReference type="ARBA" id="ARBA00022691"/>
    </source>
</evidence>
<dbReference type="PRINTS" id="PR00996">
    <property type="entry name" value="CHERMTFRASE"/>
</dbReference>
<dbReference type="GO" id="GO:0032259">
    <property type="term" value="P:methylation"/>
    <property type="evidence" value="ECO:0007669"/>
    <property type="project" value="UniProtKB-KW"/>
</dbReference>
<dbReference type="InterPro" id="IPR026024">
    <property type="entry name" value="Chemotaxis_MeTrfase_CheR"/>
</dbReference>
<dbReference type="OrthoDB" id="9816309at2"/>
<comment type="catalytic activity">
    <reaction evidence="1 5">
        <text>L-glutamyl-[protein] + S-adenosyl-L-methionine = [protein]-L-glutamate 5-O-methyl ester + S-adenosyl-L-homocysteine</text>
        <dbReference type="Rhea" id="RHEA:24452"/>
        <dbReference type="Rhea" id="RHEA-COMP:10208"/>
        <dbReference type="Rhea" id="RHEA-COMP:10311"/>
        <dbReference type="ChEBI" id="CHEBI:29973"/>
        <dbReference type="ChEBI" id="CHEBI:57856"/>
        <dbReference type="ChEBI" id="CHEBI:59789"/>
        <dbReference type="ChEBI" id="CHEBI:82795"/>
        <dbReference type="EC" id="2.1.1.80"/>
    </reaction>
</comment>
<feature type="binding site" evidence="6">
    <location>
        <position position="131"/>
    </location>
    <ligand>
        <name>S-adenosyl-L-methionine</name>
        <dbReference type="ChEBI" id="CHEBI:59789"/>
    </ligand>
</feature>
<feature type="binding site" evidence="6">
    <location>
        <begin position="232"/>
        <end position="233"/>
    </location>
    <ligand>
        <name>S-adenosyl-L-methionine</name>
        <dbReference type="ChEBI" id="CHEBI:59789"/>
    </ligand>
</feature>
<dbReference type="InterPro" id="IPR050903">
    <property type="entry name" value="Bact_Chemotaxis_MeTrfase"/>
</dbReference>
<dbReference type="PROSITE" id="PS50123">
    <property type="entry name" value="CHER"/>
    <property type="match status" value="1"/>
</dbReference>
<gene>
    <name evidence="8" type="ORF">BTW07_14855</name>
</gene>
<dbReference type="InterPro" id="IPR036804">
    <property type="entry name" value="CheR_N_sf"/>
</dbReference>
<dbReference type="STRING" id="404433.BTW07_14855"/>
<dbReference type="SUPFAM" id="SSF47757">
    <property type="entry name" value="Chemotaxis receptor methyltransferase CheR, N-terminal domain"/>
    <property type="match status" value="1"/>
</dbReference>
<evidence type="ECO:0000256" key="1">
    <source>
        <dbReference type="ARBA" id="ARBA00001541"/>
    </source>
</evidence>
<dbReference type="InterPro" id="IPR022641">
    <property type="entry name" value="CheR_N"/>
</dbReference>
<keyword evidence="3 5" id="KW-0808">Transferase</keyword>
<comment type="caution">
    <text evidence="8">The sequence shown here is derived from an EMBL/GenBank/DDBJ whole genome shotgun (WGS) entry which is preliminary data.</text>
</comment>
<feature type="binding site" evidence="6">
    <location>
        <position position="156"/>
    </location>
    <ligand>
        <name>S-adenosyl-L-methionine</name>
        <dbReference type="ChEBI" id="CHEBI:59789"/>
    </ligand>
</feature>
<evidence type="ECO:0000256" key="3">
    <source>
        <dbReference type="ARBA" id="ARBA00022679"/>
    </source>
</evidence>
<feature type="binding site" evidence="6">
    <location>
        <position position="96"/>
    </location>
    <ligand>
        <name>S-adenosyl-L-methionine</name>
        <dbReference type="ChEBI" id="CHEBI:59789"/>
    </ligand>
</feature>
<reference evidence="8 9" key="1">
    <citation type="submission" date="2016-12" db="EMBL/GenBank/DDBJ databases">
        <title>Draft genome sequences of strains Salinicola socius SMB35, Salinicola sp. MH3R3-1 and Chromohalobacter sp. SMB17 from the Verkhnekamsk potash mining region of Russia.</title>
        <authorList>
            <person name="Mavrodi D.V."/>
            <person name="Olsson B.E."/>
            <person name="Korsakova E.S."/>
            <person name="Pyankova A."/>
            <person name="Mavrodi O.V."/>
            <person name="Plotnikova E.G."/>
        </authorList>
    </citation>
    <scope>NUCLEOTIDE SEQUENCE [LARGE SCALE GENOMIC DNA]</scope>
    <source>
        <strain evidence="8 9">SMB35</strain>
    </source>
</reference>
<keyword evidence="2 5" id="KW-0489">Methyltransferase</keyword>
<dbReference type="Proteomes" id="UP000186878">
    <property type="component" value="Unassembled WGS sequence"/>
</dbReference>
<dbReference type="RefSeq" id="WP_075570960.1">
    <property type="nucleotide sequence ID" value="NZ_MSDO01000022.1"/>
</dbReference>
<sequence length="298" mass="33644">MFSGPGSGDGASDNAMRFTRDLDFTPRDFERVRDLIYRRAGIVMAENKREMVYSRLAKRLRLHGMSRFGEYLDRLETRAESEEWEAFTNALTTNLTAFFREAHHFPVLAEEIRRRGSGIKIWCAGASTGEEPYSLAMTVRETLGAAASQVKILATDIDTEALNTARAGVYSLETVEKLGEARCRQFFQRGSGTRAGKARIRPELAAMVDYRQLNLVTGSWSINGPFDIIFCRNVMIYFDRETQTNILRRFASQMKPDGLLFAGHSENFSFLSQAFRLRGQTVYTLAPPSSLTVSDVSR</sequence>
<organism evidence="8 9">
    <name type="scientific">Salinicola socius</name>
    <dbReference type="NCBI Taxonomy" id="404433"/>
    <lineage>
        <taxon>Bacteria</taxon>
        <taxon>Pseudomonadati</taxon>
        <taxon>Pseudomonadota</taxon>
        <taxon>Gammaproteobacteria</taxon>
        <taxon>Oceanospirillales</taxon>
        <taxon>Halomonadaceae</taxon>
        <taxon>Salinicola</taxon>
    </lineage>
</organism>
<protein>
    <recommendedName>
        <fullName evidence="5">Chemotaxis protein methyltransferase</fullName>
        <ecNumber evidence="5">2.1.1.80</ecNumber>
    </recommendedName>
</protein>
<dbReference type="InterPro" id="IPR022642">
    <property type="entry name" value="CheR_C"/>
</dbReference>
<proteinExistence type="predicted"/>
<feature type="binding site" evidence="6">
    <location>
        <position position="100"/>
    </location>
    <ligand>
        <name>S-adenosyl-L-methionine</name>
        <dbReference type="ChEBI" id="CHEBI:59789"/>
    </ligand>
</feature>
<name>A0A1Q8SPK2_9GAMM</name>
<dbReference type="Gene3D" id="1.10.155.10">
    <property type="entry name" value="Chemotaxis receptor methyltransferase CheR, N-terminal domain"/>
    <property type="match status" value="1"/>
</dbReference>
<dbReference type="AlphaFoldDB" id="A0A1Q8SPK2"/>
<keyword evidence="4 5" id="KW-0949">S-adenosyl-L-methionine</keyword>
<dbReference type="Pfam" id="PF01739">
    <property type="entry name" value="CheR"/>
    <property type="match status" value="1"/>
</dbReference>
<dbReference type="EC" id="2.1.1.80" evidence="5"/>
<evidence type="ECO:0000313" key="8">
    <source>
        <dbReference type="EMBL" id="OLO03358.1"/>
    </source>
</evidence>
<evidence type="ECO:0000256" key="2">
    <source>
        <dbReference type="ARBA" id="ARBA00022603"/>
    </source>
</evidence>
<comment type="function">
    <text evidence="5">Methylation of the membrane-bound methyl-accepting chemotaxis proteins (MCP) to form gamma-glutamyl methyl ester residues in MCP.</text>
</comment>
<dbReference type="SMART" id="SM00138">
    <property type="entry name" value="MeTrc"/>
    <property type="match status" value="1"/>
</dbReference>
<accession>A0A1Q8SPK2</accession>
<dbReference type="Gene3D" id="3.40.50.150">
    <property type="entry name" value="Vaccinia Virus protein VP39"/>
    <property type="match status" value="1"/>
</dbReference>
<feature type="domain" description="CheR-type methyltransferase" evidence="7">
    <location>
        <begin position="17"/>
        <end position="288"/>
    </location>
</feature>
<dbReference type="PANTHER" id="PTHR24422">
    <property type="entry name" value="CHEMOTAXIS PROTEIN METHYLTRANSFERASE"/>
    <property type="match status" value="1"/>
</dbReference>
<dbReference type="EMBL" id="MSDO01000022">
    <property type="protein sequence ID" value="OLO03358.1"/>
    <property type="molecule type" value="Genomic_DNA"/>
</dbReference>
<evidence type="ECO:0000256" key="5">
    <source>
        <dbReference type="PIRNR" id="PIRNR000410"/>
    </source>
</evidence>
<dbReference type="Pfam" id="PF03705">
    <property type="entry name" value="CheR_N"/>
    <property type="match status" value="1"/>
</dbReference>
<evidence type="ECO:0000259" key="7">
    <source>
        <dbReference type="PROSITE" id="PS50123"/>
    </source>
</evidence>
<feature type="binding site" evidence="6">
    <location>
        <begin position="214"/>
        <end position="215"/>
    </location>
    <ligand>
        <name>S-adenosyl-L-methionine</name>
        <dbReference type="ChEBI" id="CHEBI:59789"/>
    </ligand>
</feature>
<dbReference type="SUPFAM" id="SSF53335">
    <property type="entry name" value="S-adenosyl-L-methionine-dependent methyltransferases"/>
    <property type="match status" value="1"/>
</dbReference>
<dbReference type="InterPro" id="IPR000780">
    <property type="entry name" value="CheR_MeTrfase"/>
</dbReference>
<dbReference type="PIRSF" id="PIRSF000410">
    <property type="entry name" value="CheR"/>
    <property type="match status" value="1"/>
</dbReference>